<dbReference type="InterPro" id="IPR000917">
    <property type="entry name" value="Sulfatase_N"/>
</dbReference>
<proteinExistence type="predicted"/>
<dbReference type="Gene3D" id="3.40.720.10">
    <property type="entry name" value="Alkaline Phosphatase, subunit A"/>
    <property type="match status" value="1"/>
</dbReference>
<dbReference type="GO" id="GO:0004065">
    <property type="term" value="F:arylsulfatase activity"/>
    <property type="evidence" value="ECO:0007669"/>
    <property type="project" value="TreeGrafter"/>
</dbReference>
<evidence type="ECO:0000259" key="1">
    <source>
        <dbReference type="Pfam" id="PF00884"/>
    </source>
</evidence>
<dbReference type="InterPro" id="IPR017850">
    <property type="entry name" value="Alkaline_phosphatase_core_sf"/>
</dbReference>
<dbReference type="GO" id="GO:0015024">
    <property type="term" value="F:glucuronate-2-sulfatase activity"/>
    <property type="evidence" value="ECO:0007669"/>
    <property type="project" value="TreeGrafter"/>
</dbReference>
<dbReference type="AlphaFoldDB" id="A0A645CHW8"/>
<dbReference type="PANTHER" id="PTHR46615">
    <property type="entry name" value="ARYLSULFATASE K"/>
    <property type="match status" value="1"/>
</dbReference>
<name>A0A645CHW8_9ZZZZ</name>
<comment type="caution">
    <text evidence="2">The sequence shown here is derived from an EMBL/GenBank/DDBJ whole genome shotgun (WGS) entry which is preliminary data.</text>
</comment>
<dbReference type="Pfam" id="PF00884">
    <property type="entry name" value="Sulfatase"/>
    <property type="match status" value="1"/>
</dbReference>
<dbReference type="InterPro" id="IPR051849">
    <property type="entry name" value="GAG-degrading_sulfatase"/>
</dbReference>
<dbReference type="SUPFAM" id="SSF53649">
    <property type="entry name" value="Alkaline phosphatase-like"/>
    <property type="match status" value="1"/>
</dbReference>
<dbReference type="PANTHER" id="PTHR46615:SF1">
    <property type="entry name" value="ARYLSULFATASE K"/>
    <property type="match status" value="1"/>
</dbReference>
<feature type="domain" description="Sulfatase N-terminal" evidence="1">
    <location>
        <begin position="38"/>
        <end position="139"/>
    </location>
</feature>
<gene>
    <name evidence="2" type="ORF">SDC9_123535</name>
</gene>
<evidence type="ECO:0000313" key="2">
    <source>
        <dbReference type="EMBL" id="MPM76537.1"/>
    </source>
</evidence>
<accession>A0A645CHW8</accession>
<dbReference type="EMBL" id="VSSQ01027340">
    <property type="protein sequence ID" value="MPM76537.1"/>
    <property type="molecule type" value="Genomic_DNA"/>
</dbReference>
<organism evidence="2">
    <name type="scientific">bioreactor metagenome</name>
    <dbReference type="NCBI Taxonomy" id="1076179"/>
    <lineage>
        <taxon>unclassified sequences</taxon>
        <taxon>metagenomes</taxon>
        <taxon>ecological metagenomes</taxon>
    </lineage>
</organism>
<reference evidence="2" key="1">
    <citation type="submission" date="2019-08" db="EMBL/GenBank/DDBJ databases">
        <authorList>
            <person name="Kucharzyk K."/>
            <person name="Murdoch R.W."/>
            <person name="Higgins S."/>
            <person name="Loffler F."/>
        </authorList>
    </citation>
    <scope>NUCLEOTIDE SEQUENCE</scope>
</reference>
<sequence length="295" mass="34576">MFRDKLPSLQTSAKDRRMKGERYETLAEMMELGHVGYSQQLDELHSIYLGMMRMIDDQIRRFTDNLKRQDLYDNTIFIFISDHGDYVGEYGLMKKGAGLDEIASRIPMQWSGPGIKTSGRPHNAHVSMVDIFPTICEIINVPIPAGVQGRSLWPLLQGKPYPEKEFESIYVEHGYGGQFYTKKDDTDYLTEGAITKNKYFFDELNSWTQSGFTKMVRKGDWKLIFDMEGNGQLYNLKRDPLELKNLFEIKKYRQTKTNLLQDLLKWEIATGDPLPLPRRRYHFKKNEHNYLFKNM</sequence>
<protein>
    <recommendedName>
        <fullName evidence="1">Sulfatase N-terminal domain-containing protein</fullName>
    </recommendedName>
</protein>